<dbReference type="SMART" id="SM00448">
    <property type="entry name" value="REC"/>
    <property type="match status" value="1"/>
</dbReference>
<dbReference type="SUPFAM" id="SSF52172">
    <property type="entry name" value="CheY-like"/>
    <property type="match status" value="1"/>
</dbReference>
<dbReference type="PANTHER" id="PTHR48111">
    <property type="entry name" value="REGULATOR OF RPOS"/>
    <property type="match status" value="1"/>
</dbReference>
<dbReference type="CDD" id="cd17574">
    <property type="entry name" value="REC_OmpR"/>
    <property type="match status" value="1"/>
</dbReference>
<name>A0ABW0QVN5_9BACL</name>
<feature type="domain" description="Response regulatory" evidence="8">
    <location>
        <begin position="4"/>
        <end position="117"/>
    </location>
</feature>
<feature type="modified residue" description="4-aspartylphosphate" evidence="6">
    <location>
        <position position="53"/>
    </location>
</feature>
<dbReference type="Pfam" id="PF00072">
    <property type="entry name" value="Response_reg"/>
    <property type="match status" value="1"/>
</dbReference>
<reference evidence="11" key="1">
    <citation type="journal article" date="2019" name="Int. J. Syst. Evol. Microbiol.">
        <title>The Global Catalogue of Microorganisms (GCM) 10K type strain sequencing project: providing services to taxonomists for standard genome sequencing and annotation.</title>
        <authorList>
            <consortium name="The Broad Institute Genomics Platform"/>
            <consortium name="The Broad Institute Genome Sequencing Center for Infectious Disease"/>
            <person name="Wu L."/>
            <person name="Ma J."/>
        </authorList>
    </citation>
    <scope>NUCLEOTIDE SEQUENCE [LARGE SCALE GENOMIC DNA]</scope>
    <source>
        <strain evidence="11">CGMCC 1.18578</strain>
    </source>
</reference>
<keyword evidence="11" id="KW-1185">Reference proteome</keyword>
<dbReference type="Pfam" id="PF00486">
    <property type="entry name" value="Trans_reg_C"/>
    <property type="match status" value="1"/>
</dbReference>
<evidence type="ECO:0000256" key="5">
    <source>
        <dbReference type="ARBA" id="ARBA00023163"/>
    </source>
</evidence>
<dbReference type="InterPro" id="IPR001789">
    <property type="entry name" value="Sig_transdc_resp-reg_receiver"/>
</dbReference>
<organism evidence="10 11">
    <name type="scientific">Cohnella yongneupensis</name>
    <dbReference type="NCBI Taxonomy" id="425006"/>
    <lineage>
        <taxon>Bacteria</taxon>
        <taxon>Bacillati</taxon>
        <taxon>Bacillota</taxon>
        <taxon>Bacilli</taxon>
        <taxon>Bacillales</taxon>
        <taxon>Paenibacillaceae</taxon>
        <taxon>Cohnella</taxon>
    </lineage>
</organism>
<dbReference type="InterPro" id="IPR039420">
    <property type="entry name" value="WalR-like"/>
</dbReference>
<keyword evidence="1 6" id="KW-0597">Phosphoprotein</keyword>
<feature type="domain" description="OmpR/PhoB-type" evidence="9">
    <location>
        <begin position="127"/>
        <end position="223"/>
    </location>
</feature>
<evidence type="ECO:0000313" key="10">
    <source>
        <dbReference type="EMBL" id="MFC5528202.1"/>
    </source>
</evidence>
<dbReference type="InterPro" id="IPR001867">
    <property type="entry name" value="OmpR/PhoB-type_DNA-bd"/>
</dbReference>
<dbReference type="RefSeq" id="WP_378110023.1">
    <property type="nucleotide sequence ID" value="NZ_JBHSNC010000006.1"/>
</dbReference>
<dbReference type="EMBL" id="JBHSNC010000006">
    <property type="protein sequence ID" value="MFC5528202.1"/>
    <property type="molecule type" value="Genomic_DNA"/>
</dbReference>
<dbReference type="PANTHER" id="PTHR48111:SF1">
    <property type="entry name" value="TWO-COMPONENT RESPONSE REGULATOR ORR33"/>
    <property type="match status" value="1"/>
</dbReference>
<evidence type="ECO:0000256" key="1">
    <source>
        <dbReference type="ARBA" id="ARBA00022553"/>
    </source>
</evidence>
<dbReference type="PROSITE" id="PS50110">
    <property type="entry name" value="RESPONSE_REGULATORY"/>
    <property type="match status" value="1"/>
</dbReference>
<keyword evidence="5" id="KW-0804">Transcription</keyword>
<accession>A0ABW0QVN5</accession>
<protein>
    <submittedName>
        <fullName evidence="10">Response regulator transcription factor</fullName>
    </submittedName>
</protein>
<keyword evidence="4 7" id="KW-0238">DNA-binding</keyword>
<feature type="DNA-binding region" description="OmpR/PhoB-type" evidence="7">
    <location>
        <begin position="127"/>
        <end position="223"/>
    </location>
</feature>
<evidence type="ECO:0000259" key="8">
    <source>
        <dbReference type="PROSITE" id="PS50110"/>
    </source>
</evidence>
<dbReference type="Gene3D" id="1.10.10.10">
    <property type="entry name" value="Winged helix-like DNA-binding domain superfamily/Winged helix DNA-binding domain"/>
    <property type="match status" value="1"/>
</dbReference>
<dbReference type="CDD" id="cd00383">
    <property type="entry name" value="trans_reg_C"/>
    <property type="match status" value="1"/>
</dbReference>
<evidence type="ECO:0000259" key="9">
    <source>
        <dbReference type="PROSITE" id="PS51755"/>
    </source>
</evidence>
<comment type="caution">
    <text evidence="10">The sequence shown here is derived from an EMBL/GenBank/DDBJ whole genome shotgun (WGS) entry which is preliminary data.</text>
</comment>
<evidence type="ECO:0000256" key="6">
    <source>
        <dbReference type="PROSITE-ProRule" id="PRU00169"/>
    </source>
</evidence>
<evidence type="ECO:0000313" key="11">
    <source>
        <dbReference type="Proteomes" id="UP001596108"/>
    </source>
</evidence>
<keyword evidence="3" id="KW-0805">Transcription regulation</keyword>
<sequence>MERSVLVVDDEARIRKMIGRYLREKQFQVNEASNGKEALEMMASRNIELVILDLMMPLMDGAGFIKAVREVSDVYIIVLTATTGEDKHVDYYRMGVDDYVEKPFSVKALAAKVSAVFARLDRKAYGNAVVQVEEVRLDEHARQAFVGGRALQLKPKEYELLAYLMRNANIMLSREQILTQVWGTDYSGGDRTVDIHISHLRRKLGDYADYIQTASGYGYKFEVKR</sequence>
<gene>
    <name evidence="10" type="ORF">ACFPQ4_01860</name>
</gene>
<dbReference type="PROSITE" id="PS51755">
    <property type="entry name" value="OMPR_PHOB"/>
    <property type="match status" value="1"/>
</dbReference>
<dbReference type="Gene3D" id="3.40.50.2300">
    <property type="match status" value="1"/>
</dbReference>
<dbReference type="InterPro" id="IPR036388">
    <property type="entry name" value="WH-like_DNA-bd_sf"/>
</dbReference>
<proteinExistence type="predicted"/>
<evidence type="ECO:0000256" key="4">
    <source>
        <dbReference type="ARBA" id="ARBA00023125"/>
    </source>
</evidence>
<evidence type="ECO:0000256" key="2">
    <source>
        <dbReference type="ARBA" id="ARBA00023012"/>
    </source>
</evidence>
<keyword evidence="2" id="KW-0902">Two-component regulatory system</keyword>
<dbReference type="InterPro" id="IPR011006">
    <property type="entry name" value="CheY-like_superfamily"/>
</dbReference>
<evidence type="ECO:0000256" key="7">
    <source>
        <dbReference type="PROSITE-ProRule" id="PRU01091"/>
    </source>
</evidence>
<dbReference type="SMART" id="SM00862">
    <property type="entry name" value="Trans_reg_C"/>
    <property type="match status" value="1"/>
</dbReference>
<evidence type="ECO:0000256" key="3">
    <source>
        <dbReference type="ARBA" id="ARBA00023015"/>
    </source>
</evidence>
<dbReference type="Proteomes" id="UP001596108">
    <property type="component" value="Unassembled WGS sequence"/>
</dbReference>